<dbReference type="InterPro" id="IPR007428">
    <property type="entry name" value="MlaA"/>
</dbReference>
<evidence type="ECO:0000313" key="4">
    <source>
        <dbReference type="Proteomes" id="UP000199026"/>
    </source>
</evidence>
<accession>A0A1H3H6V4</accession>
<keyword evidence="3" id="KW-0449">Lipoprotein</keyword>
<organism evidence="3 4">
    <name type="scientific">Lentibacter algarum</name>
    <dbReference type="NCBI Taxonomy" id="576131"/>
    <lineage>
        <taxon>Bacteria</taxon>
        <taxon>Pseudomonadati</taxon>
        <taxon>Pseudomonadota</taxon>
        <taxon>Alphaproteobacteria</taxon>
        <taxon>Rhodobacterales</taxon>
        <taxon>Roseobacteraceae</taxon>
        <taxon>Lentibacter</taxon>
    </lineage>
</organism>
<dbReference type="GO" id="GO:0016020">
    <property type="term" value="C:membrane"/>
    <property type="evidence" value="ECO:0007669"/>
    <property type="project" value="InterPro"/>
</dbReference>
<keyword evidence="4" id="KW-1185">Reference proteome</keyword>
<name>A0A1H3H6V4_9RHOB</name>
<dbReference type="Proteomes" id="UP000199026">
    <property type="component" value="Unassembled WGS sequence"/>
</dbReference>
<evidence type="ECO:0000313" key="3">
    <source>
        <dbReference type="EMBL" id="SDY11293.1"/>
    </source>
</evidence>
<sequence>MGKMDLSGEFALQKGFLKPVALIAVMGLAAACTKRDAALDPSVVFDPYVETNRNNHEFNRAVDRTFVRPASKGYVSIVPKPVQSGVSNFSSNLSLPGTIVNNVLQGRIGEAGQNTLRFALNTTLGIGGIFDPSSEFKLYRAKADFGETLAVWGVGEGAYVELPLIGPATERDAVGRIVDLFTNPLTYMVPAPESYYGTGASVAARLGDRGTFGDTIDSVLYDSADSYAQAQTIYLQNRRFELGQAAPEAELDPFDLNTEGF</sequence>
<dbReference type="PRINTS" id="PR01805">
    <property type="entry name" value="VACJLIPOPROT"/>
</dbReference>
<dbReference type="PANTHER" id="PTHR30035">
    <property type="entry name" value="LIPOPROTEIN VACJ-RELATED"/>
    <property type="match status" value="1"/>
</dbReference>
<reference evidence="3 4" key="1">
    <citation type="submission" date="2016-10" db="EMBL/GenBank/DDBJ databases">
        <authorList>
            <person name="de Groot N.N."/>
        </authorList>
    </citation>
    <scope>NUCLEOTIDE SEQUENCE [LARGE SCALE GENOMIC DNA]</scope>
    <source>
        <strain evidence="3 4">DSM 24677</strain>
    </source>
</reference>
<dbReference type="Pfam" id="PF04333">
    <property type="entry name" value="MlaA"/>
    <property type="match status" value="1"/>
</dbReference>
<dbReference type="OrthoDB" id="9785326at2"/>
<dbReference type="GO" id="GO:0120010">
    <property type="term" value="P:intermembrane phospholipid transfer"/>
    <property type="evidence" value="ECO:0007669"/>
    <property type="project" value="TreeGrafter"/>
</dbReference>
<dbReference type="EMBL" id="FNPR01000001">
    <property type="protein sequence ID" value="SDY11293.1"/>
    <property type="molecule type" value="Genomic_DNA"/>
</dbReference>
<dbReference type="STRING" id="576131.SAMN05444486_101253"/>
<keyword evidence="2" id="KW-0732">Signal</keyword>
<protein>
    <submittedName>
        <fullName evidence="3">Phospholipid-binding lipoprotein MlaA</fullName>
    </submittedName>
</protein>
<dbReference type="PANTHER" id="PTHR30035:SF3">
    <property type="entry name" value="INTERMEMBRANE PHOSPHOLIPID TRANSPORT SYSTEM LIPOPROTEIN MLAA"/>
    <property type="match status" value="1"/>
</dbReference>
<proteinExistence type="inferred from homology"/>
<comment type="similarity">
    <text evidence="1">Belongs to the MlaA family.</text>
</comment>
<gene>
    <name evidence="3" type="ORF">SAMN05444486_101253</name>
</gene>
<evidence type="ECO:0000256" key="1">
    <source>
        <dbReference type="ARBA" id="ARBA00010634"/>
    </source>
</evidence>
<dbReference type="PROSITE" id="PS51257">
    <property type="entry name" value="PROKAR_LIPOPROTEIN"/>
    <property type="match status" value="1"/>
</dbReference>
<dbReference type="AlphaFoldDB" id="A0A1H3H6V4"/>
<evidence type="ECO:0000256" key="2">
    <source>
        <dbReference type="ARBA" id="ARBA00022729"/>
    </source>
</evidence>